<keyword evidence="2" id="KW-1185">Reference proteome</keyword>
<reference evidence="1 2" key="1">
    <citation type="submission" date="2022-11" db="EMBL/GenBank/DDBJ databases">
        <title>Minimal conservation of predation-associated metabolite biosynthetic gene clusters underscores biosynthetic potential of Myxococcota including descriptions for ten novel species: Archangium lansinium sp. nov., Myxococcus landrumus sp. nov., Nannocystis bai.</title>
        <authorList>
            <person name="Ahearne A."/>
            <person name="Stevens C."/>
            <person name="Dowd S."/>
        </authorList>
    </citation>
    <scope>NUCLEOTIDE SEQUENCE [LARGE SCALE GENOMIC DNA]</scope>
    <source>
        <strain evidence="1 2">NCELM</strain>
    </source>
</reference>
<gene>
    <name evidence="1" type="ORF">POL58_01855</name>
</gene>
<accession>A0ABT5AZ00</accession>
<dbReference type="RefSeq" id="WP_271994015.1">
    <property type="nucleotide sequence ID" value="NZ_JAQNDN010000001.1"/>
</dbReference>
<evidence type="ECO:0000313" key="2">
    <source>
        <dbReference type="Proteomes" id="UP001217838"/>
    </source>
</evidence>
<comment type="caution">
    <text evidence="1">The sequence shown here is derived from an EMBL/GenBank/DDBJ whole genome shotgun (WGS) entry which is preliminary data.</text>
</comment>
<proteinExistence type="predicted"/>
<dbReference type="EMBL" id="JAQNDN010000001">
    <property type="protein sequence ID" value="MDC0666458.1"/>
    <property type="molecule type" value="Genomic_DNA"/>
</dbReference>
<organism evidence="1 2">
    <name type="scientific">Nannocystis radixulma</name>
    <dbReference type="NCBI Taxonomy" id="2995305"/>
    <lineage>
        <taxon>Bacteria</taxon>
        <taxon>Pseudomonadati</taxon>
        <taxon>Myxococcota</taxon>
        <taxon>Polyangia</taxon>
        <taxon>Nannocystales</taxon>
        <taxon>Nannocystaceae</taxon>
        <taxon>Nannocystis</taxon>
    </lineage>
</organism>
<sequence length="217" mass="23970">MTAIHCVLLPGARPEPAGAKLHAAAYRCWYEAWSEAFRELGKAGPLHSDAFTRQQEMCALFLGEQCVALSFISSLDLEHPFARADSYFHNWSDRALASVARDGSLVMINSNFTVHPTARRAAPGFSLKDVLLGLCLERFLESRAAAMTGAVRKSRNVHGLVRRWGAVTIEEDRPSGHGDLVDLVAFYKPEATSRPPLELDATVLQLWHGRTVVRSQS</sequence>
<dbReference type="Proteomes" id="UP001217838">
    <property type="component" value="Unassembled WGS sequence"/>
</dbReference>
<name>A0ABT5AZ00_9BACT</name>
<protein>
    <submittedName>
        <fullName evidence="1">Uncharacterized protein</fullName>
    </submittedName>
</protein>
<evidence type="ECO:0000313" key="1">
    <source>
        <dbReference type="EMBL" id="MDC0666458.1"/>
    </source>
</evidence>